<dbReference type="GO" id="GO:0016779">
    <property type="term" value="F:nucleotidyltransferase activity"/>
    <property type="evidence" value="ECO:0007669"/>
    <property type="project" value="UniProtKB-KW"/>
</dbReference>
<keyword evidence="12" id="KW-1185">Reference proteome</keyword>
<sequence length="98" mass="10917">MQTTEVISRLRAIEPQLRAFGVDGLYLFGSYARNEAGPDSDVDVFIDRAPGTELDLDAFMGAYDLLKAALPVNVDYGTRTGLSKFIREDVEREAIRVF</sequence>
<protein>
    <submittedName>
        <fullName evidence="11">DNA polymerase III subunit beta</fullName>
    </submittedName>
</protein>
<dbReference type="Proteomes" id="UP000228930">
    <property type="component" value="Unassembled WGS sequence"/>
</dbReference>
<name>A0A2M6UH52_9BRAD</name>
<evidence type="ECO:0000256" key="9">
    <source>
        <dbReference type="ARBA" id="ARBA00038276"/>
    </source>
</evidence>
<reference evidence="11 12" key="1">
    <citation type="submission" date="2015-06" db="EMBL/GenBank/DDBJ databases">
        <title>Comparative genome analysis of nirS-carrying Bradyrhizobium sp. strains.</title>
        <authorList>
            <person name="Ishii S."/>
            <person name="Jang J."/>
            <person name="Nishizawa T."/>
            <person name="Senoo K."/>
        </authorList>
    </citation>
    <scope>NUCLEOTIDE SEQUENCE [LARGE SCALE GENOMIC DNA]</scope>
    <source>
        <strain evidence="11 12">TSA1</strain>
    </source>
</reference>
<keyword evidence="6" id="KW-0547">Nucleotide-binding</keyword>
<dbReference type="InterPro" id="IPR052038">
    <property type="entry name" value="Type-VII_TA_antitoxin"/>
</dbReference>
<keyword evidence="7" id="KW-0067">ATP-binding</keyword>
<gene>
    <name evidence="11" type="ORF">TSA1_26585</name>
</gene>
<dbReference type="Gene3D" id="3.30.460.10">
    <property type="entry name" value="Beta Polymerase, domain 2"/>
    <property type="match status" value="1"/>
</dbReference>
<dbReference type="InterPro" id="IPR043519">
    <property type="entry name" value="NT_sf"/>
</dbReference>
<dbReference type="PANTHER" id="PTHR33571">
    <property type="entry name" value="SSL8005 PROTEIN"/>
    <property type="match status" value="1"/>
</dbReference>
<dbReference type="Pfam" id="PF01909">
    <property type="entry name" value="NTP_transf_2"/>
    <property type="match status" value="1"/>
</dbReference>
<evidence type="ECO:0000259" key="10">
    <source>
        <dbReference type="Pfam" id="PF01909"/>
    </source>
</evidence>
<dbReference type="PANTHER" id="PTHR33571:SF14">
    <property type="entry name" value="PROTEIN ADENYLYLTRANSFERASE MJ0435-RELATED"/>
    <property type="match status" value="1"/>
</dbReference>
<evidence type="ECO:0000313" key="12">
    <source>
        <dbReference type="Proteomes" id="UP000228930"/>
    </source>
</evidence>
<dbReference type="GO" id="GO:0046872">
    <property type="term" value="F:metal ion binding"/>
    <property type="evidence" value="ECO:0007669"/>
    <property type="project" value="UniProtKB-KW"/>
</dbReference>
<keyword evidence="3" id="KW-0808">Transferase</keyword>
<keyword evidence="2" id="KW-1277">Toxin-antitoxin system</keyword>
<dbReference type="AlphaFoldDB" id="A0A2M6UH52"/>
<proteinExistence type="inferred from homology"/>
<evidence type="ECO:0000256" key="1">
    <source>
        <dbReference type="ARBA" id="ARBA00001946"/>
    </source>
</evidence>
<comment type="caution">
    <text evidence="11">The sequence shown here is derived from an EMBL/GenBank/DDBJ whole genome shotgun (WGS) entry which is preliminary data.</text>
</comment>
<evidence type="ECO:0000256" key="8">
    <source>
        <dbReference type="ARBA" id="ARBA00022842"/>
    </source>
</evidence>
<evidence type="ECO:0000256" key="4">
    <source>
        <dbReference type="ARBA" id="ARBA00022695"/>
    </source>
</evidence>
<dbReference type="SUPFAM" id="SSF81301">
    <property type="entry name" value="Nucleotidyltransferase"/>
    <property type="match status" value="1"/>
</dbReference>
<keyword evidence="4" id="KW-0548">Nucleotidyltransferase</keyword>
<comment type="similarity">
    <text evidence="9">Belongs to the MntA antitoxin family.</text>
</comment>
<evidence type="ECO:0000256" key="2">
    <source>
        <dbReference type="ARBA" id="ARBA00022649"/>
    </source>
</evidence>
<evidence type="ECO:0000256" key="7">
    <source>
        <dbReference type="ARBA" id="ARBA00022840"/>
    </source>
</evidence>
<dbReference type="GO" id="GO:0005524">
    <property type="term" value="F:ATP binding"/>
    <property type="evidence" value="ECO:0007669"/>
    <property type="project" value="UniProtKB-KW"/>
</dbReference>
<evidence type="ECO:0000256" key="3">
    <source>
        <dbReference type="ARBA" id="ARBA00022679"/>
    </source>
</evidence>
<feature type="domain" description="Polymerase nucleotidyl transferase" evidence="10">
    <location>
        <begin position="18"/>
        <end position="96"/>
    </location>
</feature>
<keyword evidence="5" id="KW-0479">Metal-binding</keyword>
<evidence type="ECO:0000256" key="6">
    <source>
        <dbReference type="ARBA" id="ARBA00022741"/>
    </source>
</evidence>
<organism evidence="11 12">
    <name type="scientific">Bradyrhizobium nitroreducens</name>
    <dbReference type="NCBI Taxonomy" id="709803"/>
    <lineage>
        <taxon>Bacteria</taxon>
        <taxon>Pseudomonadati</taxon>
        <taxon>Pseudomonadota</taxon>
        <taxon>Alphaproteobacteria</taxon>
        <taxon>Hyphomicrobiales</taxon>
        <taxon>Nitrobacteraceae</taxon>
        <taxon>Bradyrhizobium</taxon>
    </lineage>
</organism>
<accession>A0A2M6UH52</accession>
<dbReference type="EMBL" id="LFJC01000003">
    <property type="protein sequence ID" value="PIT03940.1"/>
    <property type="molecule type" value="Genomic_DNA"/>
</dbReference>
<evidence type="ECO:0000313" key="11">
    <source>
        <dbReference type="EMBL" id="PIT03940.1"/>
    </source>
</evidence>
<evidence type="ECO:0000256" key="5">
    <source>
        <dbReference type="ARBA" id="ARBA00022723"/>
    </source>
</evidence>
<dbReference type="CDD" id="cd05403">
    <property type="entry name" value="NT_KNTase_like"/>
    <property type="match status" value="1"/>
</dbReference>
<dbReference type="InterPro" id="IPR002934">
    <property type="entry name" value="Polymerase_NTP_transf_dom"/>
</dbReference>
<keyword evidence="8" id="KW-0460">Magnesium</keyword>
<comment type="cofactor">
    <cofactor evidence="1">
        <name>Mg(2+)</name>
        <dbReference type="ChEBI" id="CHEBI:18420"/>
    </cofactor>
</comment>
<dbReference type="RefSeq" id="WP_100179073.1">
    <property type="nucleotide sequence ID" value="NZ_LFJC01000003.1"/>
</dbReference>